<protein>
    <submittedName>
        <fullName evidence="1">Uncharacterized protein</fullName>
    </submittedName>
</protein>
<accession>A0A016RT09</accession>
<gene>
    <name evidence="1" type="primary">Acey_s0383.g379</name>
    <name evidence="1" type="ORF">Y032_0383g379</name>
</gene>
<evidence type="ECO:0000313" key="2">
    <source>
        <dbReference type="Proteomes" id="UP000024635"/>
    </source>
</evidence>
<dbReference type="AlphaFoldDB" id="A0A016RT09"/>
<sequence length="118" mass="13119">MDSAAGDVDSDPSSAAFGAGAGIDINFVIYNTNYDKRGVYSLIQLSTLISVFKIYQTALCDELCPFFGVVDIAVVKRFFLSLNDLISTSSNVWPLCIIIRKISNLRMPVRRKRDSFLQ</sequence>
<dbReference type="Proteomes" id="UP000024635">
    <property type="component" value="Unassembled WGS sequence"/>
</dbReference>
<keyword evidence="2" id="KW-1185">Reference proteome</keyword>
<organism evidence="1 2">
    <name type="scientific">Ancylostoma ceylanicum</name>
    <dbReference type="NCBI Taxonomy" id="53326"/>
    <lineage>
        <taxon>Eukaryota</taxon>
        <taxon>Metazoa</taxon>
        <taxon>Ecdysozoa</taxon>
        <taxon>Nematoda</taxon>
        <taxon>Chromadorea</taxon>
        <taxon>Rhabditida</taxon>
        <taxon>Rhabditina</taxon>
        <taxon>Rhabditomorpha</taxon>
        <taxon>Strongyloidea</taxon>
        <taxon>Ancylostomatidae</taxon>
        <taxon>Ancylostomatinae</taxon>
        <taxon>Ancylostoma</taxon>
    </lineage>
</organism>
<name>A0A016RT09_9BILA</name>
<dbReference type="EMBL" id="JARK01001719">
    <property type="protein sequence ID" value="EYB81458.1"/>
    <property type="molecule type" value="Genomic_DNA"/>
</dbReference>
<comment type="caution">
    <text evidence="1">The sequence shown here is derived from an EMBL/GenBank/DDBJ whole genome shotgun (WGS) entry which is preliminary data.</text>
</comment>
<reference evidence="2" key="1">
    <citation type="journal article" date="2015" name="Nat. Genet.">
        <title>The genome and transcriptome of the zoonotic hookworm Ancylostoma ceylanicum identify infection-specific gene families.</title>
        <authorList>
            <person name="Schwarz E.M."/>
            <person name="Hu Y."/>
            <person name="Antoshechkin I."/>
            <person name="Miller M.M."/>
            <person name="Sternberg P.W."/>
            <person name="Aroian R.V."/>
        </authorList>
    </citation>
    <scope>NUCLEOTIDE SEQUENCE</scope>
    <source>
        <strain evidence="2">HY135</strain>
    </source>
</reference>
<proteinExistence type="predicted"/>
<evidence type="ECO:0000313" key="1">
    <source>
        <dbReference type="EMBL" id="EYB81458.1"/>
    </source>
</evidence>